<dbReference type="RefSeq" id="WP_251780282.1">
    <property type="nucleotide sequence ID" value="NZ_JAMKFE010000014.1"/>
</dbReference>
<keyword evidence="1" id="KW-1133">Transmembrane helix</keyword>
<evidence type="ECO:0000313" key="4">
    <source>
        <dbReference type="Proteomes" id="UP001165541"/>
    </source>
</evidence>
<reference evidence="3" key="1">
    <citation type="submission" date="2022-05" db="EMBL/GenBank/DDBJ databases">
        <title>Schlegelella sp. nov., isolated from mangrove soil.</title>
        <authorList>
            <person name="Liu Y."/>
            <person name="Ge X."/>
            <person name="Liu W."/>
        </authorList>
    </citation>
    <scope>NUCLEOTIDE SEQUENCE</scope>
    <source>
        <strain evidence="3">S2-27</strain>
    </source>
</reference>
<evidence type="ECO:0000313" key="3">
    <source>
        <dbReference type="EMBL" id="MCM5681801.1"/>
    </source>
</evidence>
<gene>
    <name evidence="3" type="ORF">M8A51_19915</name>
</gene>
<sequence length="144" mass="14150">MSKRTFVLSAALAAQILAISCIGLARPAQAHSTASEASALSALPVAVSLAAPAMLLSGGVMLTVAAVDVSAEGTVWVLERASDGAHATVRLSANAAGAASLAVGTAVTVTALAAGWVLSAAGEAIAFIPNQIGASLLHNERLTH</sequence>
<dbReference type="PROSITE" id="PS51257">
    <property type="entry name" value="PROKAR_LIPOPROTEIN"/>
    <property type="match status" value="1"/>
</dbReference>
<dbReference type="EMBL" id="JAMKFE010000014">
    <property type="protein sequence ID" value="MCM5681801.1"/>
    <property type="molecule type" value="Genomic_DNA"/>
</dbReference>
<keyword evidence="1" id="KW-0472">Membrane</keyword>
<evidence type="ECO:0000256" key="2">
    <source>
        <dbReference type="SAM" id="SignalP"/>
    </source>
</evidence>
<dbReference type="Proteomes" id="UP001165541">
    <property type="component" value="Unassembled WGS sequence"/>
</dbReference>
<proteinExistence type="predicted"/>
<organism evidence="3 4">
    <name type="scientific">Caldimonas mangrovi</name>
    <dbReference type="NCBI Taxonomy" id="2944811"/>
    <lineage>
        <taxon>Bacteria</taxon>
        <taxon>Pseudomonadati</taxon>
        <taxon>Pseudomonadota</taxon>
        <taxon>Betaproteobacteria</taxon>
        <taxon>Burkholderiales</taxon>
        <taxon>Sphaerotilaceae</taxon>
        <taxon>Caldimonas</taxon>
    </lineage>
</organism>
<evidence type="ECO:0000256" key="1">
    <source>
        <dbReference type="SAM" id="Phobius"/>
    </source>
</evidence>
<feature type="chain" id="PRO_5046349229" evidence="2">
    <location>
        <begin position="31"/>
        <end position="144"/>
    </location>
</feature>
<keyword evidence="4" id="KW-1185">Reference proteome</keyword>
<comment type="caution">
    <text evidence="3">The sequence shown here is derived from an EMBL/GenBank/DDBJ whole genome shotgun (WGS) entry which is preliminary data.</text>
</comment>
<keyword evidence="1" id="KW-0812">Transmembrane</keyword>
<feature type="signal peptide" evidence="2">
    <location>
        <begin position="1"/>
        <end position="30"/>
    </location>
</feature>
<protein>
    <submittedName>
        <fullName evidence="3">Uncharacterized protein</fullName>
    </submittedName>
</protein>
<name>A0ABT0YST2_9BURK</name>
<accession>A0ABT0YST2</accession>
<keyword evidence="2" id="KW-0732">Signal</keyword>
<feature type="transmembrane region" description="Helical" evidence="1">
    <location>
        <begin position="46"/>
        <end position="67"/>
    </location>
</feature>